<evidence type="ECO:0000256" key="3">
    <source>
        <dbReference type="ARBA" id="ARBA00022475"/>
    </source>
</evidence>
<feature type="transmembrane region" description="Helical" evidence="7">
    <location>
        <begin position="259"/>
        <end position="283"/>
    </location>
</feature>
<feature type="transmembrane region" description="Helical" evidence="7">
    <location>
        <begin position="350"/>
        <end position="373"/>
    </location>
</feature>
<dbReference type="PANTHER" id="PTHR43266">
    <property type="entry name" value="MACROLIDE-EFFLUX PROTEIN"/>
    <property type="match status" value="1"/>
</dbReference>
<proteinExistence type="predicted"/>
<reference evidence="8 9" key="1">
    <citation type="submission" date="2018-12" db="EMBL/GenBank/DDBJ databases">
        <title>Amycolatopsis eburnea sp. nov. actinomycete associate with arbuscular mycorrhiza fungal spore.</title>
        <authorList>
            <person name="Lumyong S."/>
            <person name="Chaiya L."/>
        </authorList>
    </citation>
    <scope>NUCLEOTIDE SEQUENCE [LARGE SCALE GENOMIC DNA]</scope>
    <source>
        <strain evidence="8 9">GLM-1</strain>
    </source>
</reference>
<comment type="caution">
    <text evidence="8">The sequence shown here is derived from an EMBL/GenBank/DDBJ whole genome shotgun (WGS) entry which is preliminary data.</text>
</comment>
<dbReference type="AlphaFoldDB" id="A0A3R9FEP5"/>
<feature type="transmembrane region" description="Helical" evidence="7">
    <location>
        <begin position="290"/>
        <end position="307"/>
    </location>
</feature>
<dbReference type="CDD" id="cd06173">
    <property type="entry name" value="MFS_MefA_like"/>
    <property type="match status" value="1"/>
</dbReference>
<dbReference type="Gene3D" id="1.20.1250.20">
    <property type="entry name" value="MFS general substrate transporter like domains"/>
    <property type="match status" value="1"/>
</dbReference>
<evidence type="ECO:0000256" key="2">
    <source>
        <dbReference type="ARBA" id="ARBA00022448"/>
    </source>
</evidence>
<sequence length="455" mass="47203">MKRASGFAGFTVMWSGQMLSTVGTRMTNFAIGISVFQQTHSALSVTLLTFVAFGATVAFSPIAGVLIDRWSRRTTIIAADVGSAAVTLALLGVYVFGDPQLWQLYLVNFLTGAFLAFQVPAYGAAITLMIEKGGYTRANAMMGLLRAAPYVAAPAIAAPLVSAFGLAAVLAVDVVSAVIAIVTVYAVTLPPDPVREPVTPADGTAVTRFRRDFAVGFTYIARRPPLVGLLSVMIAISFLSALGWVLFPPLILARTGDSANAVGIVQVVGAIGGTGAGVLLAMLKPTDKKIGRMLVAILVLGVLGRVLFGFEGIWVWSVALFFGWGALPFIDGYNQTIWQEKTPPRLQGRIFAVVQMVENIASPLAYLAAGLLADDLLEPAMRSGGWLASVFGPVTGTGPGSGIAVLFIVSGVGAAVVALVGFLTPAIRNAESLLPDGGGEVVEPAPAAPGTAPAR</sequence>
<feature type="transmembrane region" description="Helical" evidence="7">
    <location>
        <begin position="226"/>
        <end position="247"/>
    </location>
</feature>
<feature type="transmembrane region" description="Helical" evidence="7">
    <location>
        <begin position="102"/>
        <end position="126"/>
    </location>
</feature>
<dbReference type="GO" id="GO:0022857">
    <property type="term" value="F:transmembrane transporter activity"/>
    <property type="evidence" value="ECO:0007669"/>
    <property type="project" value="InterPro"/>
</dbReference>
<evidence type="ECO:0000256" key="1">
    <source>
        <dbReference type="ARBA" id="ARBA00004651"/>
    </source>
</evidence>
<dbReference type="EMBL" id="RSEC01000063">
    <property type="protein sequence ID" value="RSD07777.1"/>
    <property type="molecule type" value="Genomic_DNA"/>
</dbReference>
<evidence type="ECO:0000256" key="4">
    <source>
        <dbReference type="ARBA" id="ARBA00022692"/>
    </source>
</evidence>
<keyword evidence="9" id="KW-1185">Reference proteome</keyword>
<protein>
    <submittedName>
        <fullName evidence="8">MFS transporter</fullName>
    </submittedName>
</protein>
<dbReference type="RefSeq" id="WP_125316017.1">
    <property type="nucleotide sequence ID" value="NZ_RSEC01000063.1"/>
</dbReference>
<dbReference type="InterPro" id="IPR011701">
    <property type="entry name" value="MFS"/>
</dbReference>
<feature type="transmembrane region" description="Helical" evidence="7">
    <location>
        <begin position="403"/>
        <end position="423"/>
    </location>
</feature>
<evidence type="ECO:0000313" key="9">
    <source>
        <dbReference type="Proteomes" id="UP000267081"/>
    </source>
</evidence>
<dbReference type="GO" id="GO:0005886">
    <property type="term" value="C:plasma membrane"/>
    <property type="evidence" value="ECO:0007669"/>
    <property type="project" value="UniProtKB-SubCell"/>
</dbReference>
<dbReference type="Pfam" id="PF07690">
    <property type="entry name" value="MFS_1"/>
    <property type="match status" value="1"/>
</dbReference>
<keyword evidence="6 7" id="KW-0472">Membrane</keyword>
<accession>A0A3R9FEP5</accession>
<gene>
    <name evidence="8" type="ORF">EIY87_44075</name>
</gene>
<comment type="subcellular location">
    <subcellularLocation>
        <location evidence="1">Cell membrane</location>
        <topology evidence="1">Multi-pass membrane protein</topology>
    </subcellularLocation>
</comment>
<keyword evidence="3" id="KW-1003">Cell membrane</keyword>
<feature type="transmembrane region" description="Helical" evidence="7">
    <location>
        <begin position="313"/>
        <end position="330"/>
    </location>
</feature>
<dbReference type="Proteomes" id="UP000267081">
    <property type="component" value="Unassembled WGS sequence"/>
</dbReference>
<feature type="transmembrane region" description="Helical" evidence="7">
    <location>
        <begin position="74"/>
        <end position="96"/>
    </location>
</feature>
<keyword evidence="5 7" id="KW-1133">Transmembrane helix</keyword>
<evidence type="ECO:0000256" key="7">
    <source>
        <dbReference type="SAM" id="Phobius"/>
    </source>
</evidence>
<dbReference type="PANTHER" id="PTHR43266:SF2">
    <property type="entry name" value="MAJOR FACILITATOR SUPERFAMILY (MFS) PROFILE DOMAIN-CONTAINING PROTEIN"/>
    <property type="match status" value="1"/>
</dbReference>
<keyword evidence="4 7" id="KW-0812">Transmembrane</keyword>
<dbReference type="OrthoDB" id="9815525at2"/>
<keyword evidence="2" id="KW-0813">Transport</keyword>
<dbReference type="InterPro" id="IPR036259">
    <property type="entry name" value="MFS_trans_sf"/>
</dbReference>
<feature type="transmembrane region" description="Helical" evidence="7">
    <location>
        <begin position="42"/>
        <end position="67"/>
    </location>
</feature>
<name>A0A3R9FEP5_9PSEU</name>
<evidence type="ECO:0000256" key="5">
    <source>
        <dbReference type="ARBA" id="ARBA00022989"/>
    </source>
</evidence>
<dbReference type="SUPFAM" id="SSF103473">
    <property type="entry name" value="MFS general substrate transporter"/>
    <property type="match status" value="1"/>
</dbReference>
<evidence type="ECO:0000313" key="8">
    <source>
        <dbReference type="EMBL" id="RSD07777.1"/>
    </source>
</evidence>
<evidence type="ECO:0000256" key="6">
    <source>
        <dbReference type="ARBA" id="ARBA00023136"/>
    </source>
</evidence>
<organism evidence="8 9">
    <name type="scientific">Amycolatopsis eburnea</name>
    <dbReference type="NCBI Taxonomy" id="2267691"/>
    <lineage>
        <taxon>Bacteria</taxon>
        <taxon>Bacillati</taxon>
        <taxon>Actinomycetota</taxon>
        <taxon>Actinomycetes</taxon>
        <taxon>Pseudonocardiales</taxon>
        <taxon>Pseudonocardiaceae</taxon>
        <taxon>Amycolatopsis</taxon>
    </lineage>
</organism>